<proteinExistence type="predicted"/>
<dbReference type="GO" id="GO:0052621">
    <property type="term" value="F:diguanylate cyclase activity"/>
    <property type="evidence" value="ECO:0007669"/>
    <property type="project" value="UniProtKB-EC"/>
</dbReference>
<feature type="region of interest" description="Disordered" evidence="3">
    <location>
        <begin position="116"/>
        <end position="135"/>
    </location>
</feature>
<gene>
    <name evidence="6" type="ORF">LPU83_pLPU83d_1597</name>
</gene>
<accession>W6RPK5</accession>
<protein>
    <recommendedName>
        <fullName evidence="1">diguanylate cyclase</fullName>
        <ecNumber evidence="1">2.7.7.65</ecNumber>
    </recommendedName>
</protein>
<dbReference type="Pfam" id="PF00990">
    <property type="entry name" value="GGDEF"/>
    <property type="match status" value="1"/>
</dbReference>
<evidence type="ECO:0000256" key="3">
    <source>
        <dbReference type="SAM" id="MobiDB-lite"/>
    </source>
</evidence>
<feature type="transmembrane region" description="Helical" evidence="4">
    <location>
        <begin position="181"/>
        <end position="200"/>
    </location>
</feature>
<keyword evidence="4" id="KW-0812">Transmembrane</keyword>
<feature type="domain" description="GGDEF" evidence="5">
    <location>
        <begin position="293"/>
        <end position="428"/>
    </location>
</feature>
<organism evidence="6 7">
    <name type="scientific">Rhizobium favelukesii</name>
    <dbReference type="NCBI Taxonomy" id="348824"/>
    <lineage>
        <taxon>Bacteria</taxon>
        <taxon>Pseudomonadati</taxon>
        <taxon>Pseudomonadota</taxon>
        <taxon>Alphaproteobacteria</taxon>
        <taxon>Hyphomicrobiales</taxon>
        <taxon>Rhizobiaceae</taxon>
        <taxon>Rhizobium/Agrobacterium group</taxon>
        <taxon>Rhizobium</taxon>
    </lineage>
</organism>
<keyword evidence="4" id="KW-1133">Transmembrane helix</keyword>
<dbReference type="InterPro" id="IPR029787">
    <property type="entry name" value="Nucleotide_cyclase"/>
</dbReference>
<dbReference type="HOGENOM" id="CLU_619448_0_0_5"/>
<dbReference type="PATRIC" id="fig|348824.6.peg.7341"/>
<dbReference type="Proteomes" id="UP000019443">
    <property type="component" value="Plasmid pLPU83d"/>
</dbReference>
<dbReference type="InterPro" id="IPR043128">
    <property type="entry name" value="Rev_trsase/Diguanyl_cyclase"/>
</dbReference>
<dbReference type="CDD" id="cd01949">
    <property type="entry name" value="GGDEF"/>
    <property type="match status" value="1"/>
</dbReference>
<feature type="transmembrane region" description="Helical" evidence="4">
    <location>
        <begin position="6"/>
        <end position="30"/>
    </location>
</feature>
<dbReference type="NCBIfam" id="TIGR00254">
    <property type="entry name" value="GGDEF"/>
    <property type="match status" value="1"/>
</dbReference>
<dbReference type="EMBL" id="HG916855">
    <property type="protein sequence ID" value="CDM62967.1"/>
    <property type="molecule type" value="Genomic_DNA"/>
</dbReference>
<name>W6RPK5_9HYPH</name>
<dbReference type="SUPFAM" id="SSF55073">
    <property type="entry name" value="Nucleotide cyclase"/>
    <property type="match status" value="1"/>
</dbReference>
<dbReference type="AlphaFoldDB" id="W6RPK5"/>
<evidence type="ECO:0000256" key="2">
    <source>
        <dbReference type="ARBA" id="ARBA00034247"/>
    </source>
</evidence>
<dbReference type="InterPro" id="IPR050469">
    <property type="entry name" value="Diguanylate_Cyclase"/>
</dbReference>
<dbReference type="InterPro" id="IPR000160">
    <property type="entry name" value="GGDEF_dom"/>
</dbReference>
<sequence length="442" mass="48004">MPLRSVGRILLFVVVIYSAIAAAGAGLLLTRIENEAIVTRERQIPLILSQTRNAVKIERMSSLVRAIFLANDRRLERQLQLQIQALAQGFGFDGSATLTGGSRKVASLAKTIAAAHQKNRDEVDRDQSTPGSGKSTVDLVAYEEAMRIIEMMGKEVSGNSALVADEIAGGIQKSAVAVRNLVIIVLIIPALSVPLLLLLARRHFAVPIVAAISNLKRIEKDEPLLVETNRPLLKELALIGDAIISYGNAASELRRTNVVLQALAEKDPLTGLANRRTFEKFLAAAIQRSSPESGTAVLLIDIDHFKSVNDRFGHPTGDRCLKSLASLLENIPDLSNALAARFGGEEFVVVYDAPSSDHALEYARFVCRKIEQLETQSVDGTYLRFTGSIGVSFTTSASEDPGNLLEKADRALYDAKRSGRNRAEVDSSLSKGSREGRVQRIL</sequence>
<dbReference type="FunFam" id="3.30.70.270:FF:000001">
    <property type="entry name" value="Diguanylate cyclase domain protein"/>
    <property type="match status" value="1"/>
</dbReference>
<evidence type="ECO:0000313" key="7">
    <source>
        <dbReference type="Proteomes" id="UP000019443"/>
    </source>
</evidence>
<dbReference type="PANTHER" id="PTHR45138">
    <property type="entry name" value="REGULATORY COMPONENTS OF SENSORY TRANSDUCTION SYSTEM"/>
    <property type="match status" value="1"/>
</dbReference>
<dbReference type="PROSITE" id="PS50887">
    <property type="entry name" value="GGDEF"/>
    <property type="match status" value="1"/>
</dbReference>
<feature type="region of interest" description="Disordered" evidence="3">
    <location>
        <begin position="420"/>
        <end position="442"/>
    </location>
</feature>
<keyword evidence="4" id="KW-0472">Membrane</keyword>
<evidence type="ECO:0000256" key="1">
    <source>
        <dbReference type="ARBA" id="ARBA00012528"/>
    </source>
</evidence>
<geneLocation type="plasmid" evidence="6 7">
    <name>pLPU83d</name>
</geneLocation>
<dbReference type="EC" id="2.7.7.65" evidence="1"/>
<dbReference type="KEGG" id="rhl:LPU83_pLPU83d_1597"/>
<evidence type="ECO:0000256" key="4">
    <source>
        <dbReference type="SAM" id="Phobius"/>
    </source>
</evidence>
<feature type="compositionally biased region" description="Basic and acidic residues" evidence="3">
    <location>
        <begin position="432"/>
        <end position="442"/>
    </location>
</feature>
<dbReference type="Gene3D" id="3.30.70.270">
    <property type="match status" value="1"/>
</dbReference>
<dbReference type="SMART" id="SM00267">
    <property type="entry name" value="GGDEF"/>
    <property type="match status" value="1"/>
</dbReference>
<feature type="compositionally biased region" description="Basic and acidic residues" evidence="3">
    <location>
        <begin position="118"/>
        <end position="127"/>
    </location>
</feature>
<comment type="catalytic activity">
    <reaction evidence="2">
        <text>2 GTP = 3',3'-c-di-GMP + 2 diphosphate</text>
        <dbReference type="Rhea" id="RHEA:24898"/>
        <dbReference type="ChEBI" id="CHEBI:33019"/>
        <dbReference type="ChEBI" id="CHEBI:37565"/>
        <dbReference type="ChEBI" id="CHEBI:58805"/>
        <dbReference type="EC" id="2.7.7.65"/>
    </reaction>
</comment>
<keyword evidence="7" id="KW-1185">Reference proteome</keyword>
<dbReference type="PANTHER" id="PTHR45138:SF9">
    <property type="entry name" value="DIGUANYLATE CYCLASE DGCM-RELATED"/>
    <property type="match status" value="1"/>
</dbReference>
<keyword evidence="6" id="KW-0614">Plasmid</keyword>
<evidence type="ECO:0000259" key="5">
    <source>
        <dbReference type="PROSITE" id="PS50887"/>
    </source>
</evidence>
<evidence type="ECO:0000313" key="6">
    <source>
        <dbReference type="EMBL" id="CDM62967.1"/>
    </source>
</evidence>
<reference evidence="6" key="1">
    <citation type="submission" date="2013-11" db="EMBL/GenBank/DDBJ databases">
        <title>Draft genome sequence of the broad-host-range Rhizobium sp. LPU83 strain, a member of the low-genetic diversity Oregon-like Rhizobium sp. group.</title>
        <authorList>
            <person name="Wibberg D."/>
            <person name="Puehler A."/>
            <person name="Schlueter A."/>
        </authorList>
    </citation>
    <scope>NUCLEOTIDE SEQUENCE [LARGE SCALE GENOMIC DNA]</scope>
    <source>
        <strain evidence="6">LPU83</strain>
        <plasmid evidence="6">pLPU83d</plasmid>
    </source>
</reference>